<feature type="transmembrane region" description="Helical" evidence="2">
    <location>
        <begin position="131"/>
        <end position="152"/>
    </location>
</feature>
<dbReference type="InterPro" id="IPR036291">
    <property type="entry name" value="NAD(P)-bd_dom_sf"/>
</dbReference>
<dbReference type="Pfam" id="PF13727">
    <property type="entry name" value="CoA_binding_3"/>
    <property type="match status" value="1"/>
</dbReference>
<feature type="domain" description="Polysaccharide biosynthesis protein CapD-like" evidence="3">
    <location>
        <begin position="305"/>
        <end position="597"/>
    </location>
</feature>
<dbReference type="RefSeq" id="WP_172406179.1">
    <property type="nucleotide sequence ID" value="NZ_JAGSGB010000001.1"/>
</dbReference>
<evidence type="ECO:0000256" key="2">
    <source>
        <dbReference type="SAM" id="Phobius"/>
    </source>
</evidence>
<dbReference type="EMBL" id="JAGSGB010000001">
    <property type="protein sequence ID" value="MBZ6377443.1"/>
    <property type="molecule type" value="Genomic_DNA"/>
</dbReference>
<keyword evidence="2" id="KW-1133">Transmembrane helix</keyword>
<keyword evidence="2" id="KW-0812">Transmembrane</keyword>
<feature type="transmembrane region" description="Helical" evidence="2">
    <location>
        <begin position="66"/>
        <end position="84"/>
    </location>
</feature>
<name>A0ABS7WGB0_9SPHN</name>
<keyword evidence="2" id="KW-0472">Membrane</keyword>
<dbReference type="SUPFAM" id="SSF51735">
    <property type="entry name" value="NAD(P)-binding Rossmann-fold domains"/>
    <property type="match status" value="2"/>
</dbReference>
<comment type="caution">
    <text evidence="4">The sequence shown here is derived from an EMBL/GenBank/DDBJ whole genome shotgun (WGS) entry which is preliminary data.</text>
</comment>
<dbReference type="CDD" id="cd05237">
    <property type="entry name" value="UDP_invert_4-6DH_SDR_e"/>
    <property type="match status" value="1"/>
</dbReference>
<evidence type="ECO:0000313" key="5">
    <source>
        <dbReference type="Proteomes" id="UP000824621"/>
    </source>
</evidence>
<proteinExistence type="inferred from homology"/>
<dbReference type="Gene3D" id="3.40.50.720">
    <property type="entry name" value="NAD(P)-binding Rossmann-like Domain"/>
    <property type="match status" value="2"/>
</dbReference>
<dbReference type="InterPro" id="IPR003869">
    <property type="entry name" value="Polysac_CapD-like"/>
</dbReference>
<feature type="transmembrane region" description="Helical" evidence="2">
    <location>
        <begin position="105"/>
        <end position="125"/>
    </location>
</feature>
<dbReference type="InterPro" id="IPR051203">
    <property type="entry name" value="Polysaccharide_Synthase-Rel"/>
</dbReference>
<evidence type="ECO:0000259" key="3">
    <source>
        <dbReference type="Pfam" id="PF02719"/>
    </source>
</evidence>
<gene>
    <name evidence="4" type="ORF">KCN53_02200</name>
</gene>
<dbReference type="Proteomes" id="UP000824621">
    <property type="component" value="Unassembled WGS sequence"/>
</dbReference>
<dbReference type="Pfam" id="PF02719">
    <property type="entry name" value="Polysacc_synt_2"/>
    <property type="match status" value="1"/>
</dbReference>
<evidence type="ECO:0000313" key="4">
    <source>
        <dbReference type="EMBL" id="MBZ6377443.1"/>
    </source>
</evidence>
<dbReference type="PANTHER" id="PTHR43318:SF1">
    <property type="entry name" value="POLYSACCHARIDE BIOSYNTHESIS PROTEIN EPSC-RELATED"/>
    <property type="match status" value="1"/>
</dbReference>
<organism evidence="4 5">
    <name type="scientific">Pacificimonas aurantium</name>
    <dbReference type="NCBI Taxonomy" id="1250540"/>
    <lineage>
        <taxon>Bacteria</taxon>
        <taxon>Pseudomonadati</taxon>
        <taxon>Pseudomonadota</taxon>
        <taxon>Alphaproteobacteria</taxon>
        <taxon>Sphingomonadales</taxon>
        <taxon>Sphingosinicellaceae</taxon>
        <taxon>Pacificimonas</taxon>
    </lineage>
</organism>
<dbReference type="PANTHER" id="PTHR43318">
    <property type="entry name" value="UDP-N-ACETYLGLUCOSAMINE 4,6-DEHYDRATASE"/>
    <property type="match status" value="1"/>
</dbReference>
<comment type="similarity">
    <text evidence="1">Belongs to the polysaccharide synthase family.</text>
</comment>
<sequence>MLGDVRVDLSTAMFARLISASEQVLGWSRSRKRLFVMAHDGLLCVLACWLAYWLRLSTVSFDLRPFALTVVAALFFWLPIFRVSDIYRTLFRFAGPGTMTRLMTAGLSYAVPMVVLFLVVSVPTVPRTVGVLQPILFVGLLGLSRILARYVLVDLLNQQNFSGRRQSVAIYGAGTAGQQLAASMRHEPSMRLYAFFDDDVRLDRQTLEGVPIYHASRLREAIETLGIDSVLIAIPSVSRTRRKAIIESLEPYRVEVRILPNVRDIVDGTVDVEKLRTVSIDDLLGRDPVPPNEVLLARTILEKTVLITGAGGSIGSELCRQAAQLRPAKLVLAEISEFALYNIESELREMREAGEFGGEFEIVPRLVNVVSESDIRRLYEETKPDTVFHAAAYKHVPLVEENMLAGVRNNVFGTLNCARLAKEAGVERFILVSTDKAVRPTNVMGASKRVCELVLQAMASEPGGTRFAMVRFGNVLGSSGSVVPLFERQIAEGGPVTLTHRDVTRYFMTIPEAAQLVIQAGAMADSGEVYLLDMGKPVRIGDLAELMVTLSGLTVRNEQNPDGDIEIREVGLRPGEKLYEELLIDADAQRTHHPSISQGNEFFLPWAQLQQELSGLDAAIRSGDESFALATLVRLVPGFDRPLIAEGARPRADSLGLPS</sequence>
<accession>A0ABS7WGB0</accession>
<reference evidence="4 5" key="1">
    <citation type="submission" date="2021-04" db="EMBL/GenBank/DDBJ databases">
        <authorList>
            <person name="Pira H."/>
            <person name="Risdian C."/>
            <person name="Wink J."/>
        </authorList>
    </citation>
    <scope>NUCLEOTIDE SEQUENCE [LARGE SCALE GENOMIC DNA]</scope>
    <source>
        <strain evidence="4 5">DSM 107782</strain>
    </source>
</reference>
<keyword evidence="5" id="KW-1185">Reference proteome</keyword>
<feature type="transmembrane region" description="Helical" evidence="2">
    <location>
        <begin position="34"/>
        <end position="54"/>
    </location>
</feature>
<evidence type="ECO:0000256" key="1">
    <source>
        <dbReference type="ARBA" id="ARBA00007430"/>
    </source>
</evidence>
<protein>
    <submittedName>
        <fullName evidence="4">Polysaccharide biosynthesis protein</fullName>
    </submittedName>
</protein>